<dbReference type="GO" id="GO:0061711">
    <property type="term" value="F:tRNA N(6)-L-threonylcarbamoyladenine synthase activity"/>
    <property type="evidence" value="ECO:0007669"/>
    <property type="project" value="UniProtKB-EC"/>
</dbReference>
<dbReference type="EMBL" id="CP012543">
    <property type="protein sequence ID" value="QCD47574.1"/>
    <property type="molecule type" value="Genomic_DNA"/>
</dbReference>
<organism evidence="1 2">
    <name type="scientific">Campylobacter rectus</name>
    <name type="common">Wolinella recta</name>
    <dbReference type="NCBI Taxonomy" id="203"/>
    <lineage>
        <taxon>Bacteria</taxon>
        <taxon>Pseudomonadati</taxon>
        <taxon>Campylobacterota</taxon>
        <taxon>Epsilonproteobacteria</taxon>
        <taxon>Campylobacterales</taxon>
        <taxon>Campylobacteraceae</taxon>
        <taxon>Campylobacter</taxon>
    </lineage>
</organism>
<protein>
    <submittedName>
        <fullName evidence="1">N6-L-threonylcarbamoyladenine synthase, TsaB subunit</fullName>
        <ecNumber evidence="1">2.3.1.234</ecNumber>
    </submittedName>
</protein>
<dbReference type="EC" id="2.3.1.234" evidence="1"/>
<dbReference type="KEGG" id="crx:CRECT_1968"/>
<keyword evidence="1" id="KW-0012">Acyltransferase</keyword>
<dbReference type="InterPro" id="IPR043129">
    <property type="entry name" value="ATPase_NBD"/>
</dbReference>
<dbReference type="RefSeq" id="WP_002943636.1">
    <property type="nucleotide sequence ID" value="NZ_CAJPTG010000015.1"/>
</dbReference>
<evidence type="ECO:0000313" key="2">
    <source>
        <dbReference type="Proteomes" id="UP000502377"/>
    </source>
</evidence>
<accession>A0A6G5QPQ8</accession>
<name>A0A6G5QPQ8_CAMRE</name>
<dbReference type="Proteomes" id="UP000502377">
    <property type="component" value="Chromosome"/>
</dbReference>
<keyword evidence="1" id="KW-0808">Transferase</keyword>
<sequence>MIVGVYDENGELLERISSEEKSDVSLVKIMDQILNGGEFNLQKIIYANGPGSFMGVKVAYVVLKTISIVKECEFYAVSGFELNGGAPIRANKNLSFVDTPEGIKLQKAQAGEFCLPQNLAVLNLNLDTLPNYVIQAV</sequence>
<dbReference type="AlphaFoldDB" id="A0A6G5QPQ8"/>
<reference evidence="1 2" key="1">
    <citation type="submission" date="2016-07" db="EMBL/GenBank/DDBJ databases">
        <title>Comparative genomics of the Campylobacter concisus group.</title>
        <authorList>
            <person name="Miller W.G."/>
            <person name="Yee E."/>
            <person name="Chapman M.H."/>
            <person name="Huynh S."/>
            <person name="Bono J.L."/>
            <person name="On S.L.W."/>
            <person name="StLeger J."/>
            <person name="Foster G."/>
            <person name="Parker C.T."/>
        </authorList>
    </citation>
    <scope>NUCLEOTIDE SEQUENCE [LARGE SCALE GENOMIC DNA]</scope>
    <source>
        <strain evidence="1 2">ATCC 33238</strain>
    </source>
</reference>
<dbReference type="Gene3D" id="3.30.420.40">
    <property type="match status" value="1"/>
</dbReference>
<dbReference type="SUPFAM" id="SSF53067">
    <property type="entry name" value="Actin-like ATPase domain"/>
    <property type="match status" value="1"/>
</dbReference>
<gene>
    <name evidence="1" type="primary">tsaB</name>
    <name evidence="1" type="ORF">CRECT_1968</name>
</gene>
<evidence type="ECO:0000313" key="1">
    <source>
        <dbReference type="EMBL" id="QCD47574.1"/>
    </source>
</evidence>
<proteinExistence type="predicted"/>